<evidence type="ECO:0000256" key="1">
    <source>
        <dbReference type="ARBA" id="ARBA00022741"/>
    </source>
</evidence>
<dbReference type="InterPro" id="IPR025943">
    <property type="entry name" value="Sigma_54_int_dom_ATP-bd_2"/>
</dbReference>
<gene>
    <name evidence="8" type="ORF">NK662_05460</name>
</gene>
<dbReference type="AlphaFoldDB" id="A0AA41X6Z5"/>
<dbReference type="Pfam" id="PF00158">
    <property type="entry name" value="Sigma54_activat"/>
    <property type="match status" value="1"/>
</dbReference>
<keyword evidence="3" id="KW-0805">Transcription regulation</keyword>
<evidence type="ECO:0000256" key="3">
    <source>
        <dbReference type="ARBA" id="ARBA00023015"/>
    </source>
</evidence>
<evidence type="ECO:0000313" key="8">
    <source>
        <dbReference type="EMBL" id="MCP8967985.1"/>
    </source>
</evidence>
<dbReference type="InterPro" id="IPR025944">
    <property type="entry name" value="Sigma_54_int_dom_CS"/>
</dbReference>
<comment type="caution">
    <text evidence="8">The sequence shown here is derived from an EMBL/GenBank/DDBJ whole genome shotgun (WGS) entry which is preliminary data.</text>
</comment>
<dbReference type="GO" id="GO:0003677">
    <property type="term" value="F:DNA binding"/>
    <property type="evidence" value="ECO:0007669"/>
    <property type="project" value="UniProtKB-KW"/>
</dbReference>
<dbReference type="FunFam" id="3.40.50.300:FF:000006">
    <property type="entry name" value="DNA-binding transcriptional regulator NtrC"/>
    <property type="match status" value="1"/>
</dbReference>
<proteinExistence type="predicted"/>
<dbReference type="Pfam" id="PF25601">
    <property type="entry name" value="AAA_lid_14"/>
    <property type="match status" value="1"/>
</dbReference>
<dbReference type="Proteomes" id="UP001156102">
    <property type="component" value="Unassembled WGS sequence"/>
</dbReference>
<dbReference type="InterPro" id="IPR027417">
    <property type="entry name" value="P-loop_NTPase"/>
</dbReference>
<organism evidence="8 9">
    <name type="scientific">Ectobacillus ponti</name>
    <dbReference type="NCBI Taxonomy" id="2961894"/>
    <lineage>
        <taxon>Bacteria</taxon>
        <taxon>Bacillati</taxon>
        <taxon>Bacillota</taxon>
        <taxon>Bacilli</taxon>
        <taxon>Bacillales</taxon>
        <taxon>Bacillaceae</taxon>
        <taxon>Ectobacillus</taxon>
    </lineage>
</organism>
<dbReference type="InterPro" id="IPR058031">
    <property type="entry name" value="AAA_lid_NorR"/>
</dbReference>
<dbReference type="InterPro" id="IPR009057">
    <property type="entry name" value="Homeodomain-like_sf"/>
</dbReference>
<evidence type="ECO:0000256" key="5">
    <source>
        <dbReference type="ARBA" id="ARBA00023163"/>
    </source>
</evidence>
<dbReference type="PROSITE" id="PS00688">
    <property type="entry name" value="SIGMA54_INTERACT_3"/>
    <property type="match status" value="1"/>
</dbReference>
<dbReference type="SUPFAM" id="SSF46689">
    <property type="entry name" value="Homeodomain-like"/>
    <property type="match status" value="1"/>
</dbReference>
<keyword evidence="4" id="KW-0238">DNA-binding</keyword>
<sequence length="479" mass="53784">MVLHLFPNKNGQEWFQSHQDLLLHTAELVSHRLAAQEELKQLNWENQVFRQELQELLAAMEDFILVVSADGRIEEISIGLAAKLQLKKHQMAGARAADVLSESCWGQIKSMAAKAQLDIELASSAPGQAFSAVVSPVMLNGLPHSYIIRLIEKKLPKQKKTAQVLCTFQQIKGTSDRLIEVIQRARRVSASDVTVLIRGESGTGKELFAQSIHMESLRADKPFVAINCAAIPENLLESELFGHVKGAFTGAVADKPGRFEMAHGGTLFLDEIGDMPLQLQVKLLRVVQERRIERLGDRSSRHVDVRIIAATHQNLEKLVADGLFREDLFYRLNVIPLLLPPLRERREDIPILIEGFMKKLAAELNRTPKRLSGEVYEALLAYAWPGNIRELLNVVQHFIELEAGEVVTIESLPSRIFTKQRQAPSSHVTVKTGDKPEREYMLQLLDELGRDTTGKKKVAAHLGISLPTLYRRLSKLKIK</sequence>
<dbReference type="CDD" id="cd00009">
    <property type="entry name" value="AAA"/>
    <property type="match status" value="1"/>
</dbReference>
<feature type="domain" description="Sigma-54 factor interaction" evidence="7">
    <location>
        <begin position="171"/>
        <end position="400"/>
    </location>
</feature>
<keyword evidence="6" id="KW-0175">Coiled coil</keyword>
<dbReference type="PANTHER" id="PTHR32071:SF57">
    <property type="entry name" value="C4-DICARBOXYLATE TRANSPORT TRANSCRIPTIONAL REGULATORY PROTEIN DCTD"/>
    <property type="match status" value="1"/>
</dbReference>
<dbReference type="InterPro" id="IPR002078">
    <property type="entry name" value="Sigma_54_int"/>
</dbReference>
<keyword evidence="2" id="KW-0067">ATP-binding</keyword>
<dbReference type="Gene3D" id="3.40.50.300">
    <property type="entry name" value="P-loop containing nucleotide triphosphate hydrolases"/>
    <property type="match status" value="1"/>
</dbReference>
<dbReference type="SMART" id="SM00382">
    <property type="entry name" value="AAA"/>
    <property type="match status" value="1"/>
</dbReference>
<feature type="coiled-coil region" evidence="6">
    <location>
        <begin position="32"/>
        <end position="59"/>
    </location>
</feature>
<dbReference type="Gene3D" id="3.30.450.20">
    <property type="entry name" value="PAS domain"/>
    <property type="match status" value="1"/>
</dbReference>
<keyword evidence="9" id="KW-1185">Reference proteome</keyword>
<dbReference type="InterPro" id="IPR025662">
    <property type="entry name" value="Sigma_54_int_dom_ATP-bd_1"/>
</dbReference>
<dbReference type="SUPFAM" id="SSF52540">
    <property type="entry name" value="P-loop containing nucleoside triphosphate hydrolases"/>
    <property type="match status" value="1"/>
</dbReference>
<name>A0AA41X6Z5_9BACI</name>
<dbReference type="GO" id="GO:0006355">
    <property type="term" value="P:regulation of DNA-templated transcription"/>
    <property type="evidence" value="ECO:0007669"/>
    <property type="project" value="InterPro"/>
</dbReference>
<evidence type="ECO:0000259" key="7">
    <source>
        <dbReference type="PROSITE" id="PS50045"/>
    </source>
</evidence>
<protein>
    <submittedName>
        <fullName evidence="8">Sigma 54-interacting transcriptional regulator</fullName>
    </submittedName>
</protein>
<keyword evidence="1" id="KW-0547">Nucleotide-binding</keyword>
<accession>A0AA41X6Z5</accession>
<dbReference type="PANTHER" id="PTHR32071">
    <property type="entry name" value="TRANSCRIPTIONAL REGULATORY PROTEIN"/>
    <property type="match status" value="1"/>
</dbReference>
<dbReference type="InterPro" id="IPR003593">
    <property type="entry name" value="AAA+_ATPase"/>
</dbReference>
<dbReference type="PROSITE" id="PS00675">
    <property type="entry name" value="SIGMA54_INTERACT_1"/>
    <property type="match status" value="1"/>
</dbReference>
<dbReference type="GO" id="GO:0005524">
    <property type="term" value="F:ATP binding"/>
    <property type="evidence" value="ECO:0007669"/>
    <property type="project" value="UniProtKB-KW"/>
</dbReference>
<keyword evidence="5" id="KW-0804">Transcription</keyword>
<dbReference type="RefSeq" id="WP_254757888.1">
    <property type="nucleotide sequence ID" value="NZ_JANCLT010000002.1"/>
</dbReference>
<reference evidence="8" key="1">
    <citation type="submission" date="2022-07" db="EMBL/GenBank/DDBJ databases">
        <authorList>
            <person name="Li W.-J."/>
            <person name="Deng Q.-Q."/>
        </authorList>
    </citation>
    <scope>NUCLEOTIDE SEQUENCE</scope>
    <source>
        <strain evidence="8">SYSU M60031</strain>
    </source>
</reference>
<dbReference type="PROSITE" id="PS50045">
    <property type="entry name" value="SIGMA54_INTERACT_4"/>
    <property type="match status" value="1"/>
</dbReference>
<dbReference type="Gene3D" id="1.10.10.60">
    <property type="entry name" value="Homeodomain-like"/>
    <property type="match status" value="1"/>
</dbReference>
<dbReference type="Gene3D" id="1.10.8.60">
    <property type="match status" value="1"/>
</dbReference>
<evidence type="ECO:0000256" key="4">
    <source>
        <dbReference type="ARBA" id="ARBA00023125"/>
    </source>
</evidence>
<dbReference type="PROSITE" id="PS00676">
    <property type="entry name" value="SIGMA54_INTERACT_2"/>
    <property type="match status" value="1"/>
</dbReference>
<evidence type="ECO:0000313" key="9">
    <source>
        <dbReference type="Proteomes" id="UP001156102"/>
    </source>
</evidence>
<evidence type="ECO:0000256" key="6">
    <source>
        <dbReference type="SAM" id="Coils"/>
    </source>
</evidence>
<evidence type="ECO:0000256" key="2">
    <source>
        <dbReference type="ARBA" id="ARBA00022840"/>
    </source>
</evidence>
<dbReference type="EMBL" id="JANCLT010000002">
    <property type="protein sequence ID" value="MCP8967985.1"/>
    <property type="molecule type" value="Genomic_DNA"/>
</dbReference>